<protein>
    <recommendedName>
        <fullName evidence="1">CRAL-TRIO domain-containing protein</fullName>
    </recommendedName>
</protein>
<proteinExistence type="predicted"/>
<gene>
    <name evidence="2" type="ORF">R5R35_009828</name>
</gene>
<dbReference type="EMBL" id="JAZDUA010000148">
    <property type="protein sequence ID" value="KAK7866406.1"/>
    <property type="molecule type" value="Genomic_DNA"/>
</dbReference>
<dbReference type="InterPro" id="IPR001251">
    <property type="entry name" value="CRAL-TRIO_dom"/>
</dbReference>
<dbReference type="GO" id="GO:0016020">
    <property type="term" value="C:membrane"/>
    <property type="evidence" value="ECO:0007669"/>
    <property type="project" value="TreeGrafter"/>
</dbReference>
<dbReference type="PANTHER" id="PTHR10174">
    <property type="entry name" value="ALPHA-TOCOPHEROL TRANSFER PROTEIN-RELATED"/>
    <property type="match status" value="1"/>
</dbReference>
<name>A0AAN9VN75_9ORTH</name>
<dbReference type="GO" id="GO:1902936">
    <property type="term" value="F:phosphatidylinositol bisphosphate binding"/>
    <property type="evidence" value="ECO:0007669"/>
    <property type="project" value="TreeGrafter"/>
</dbReference>
<comment type="caution">
    <text evidence="2">The sequence shown here is derived from an EMBL/GenBank/DDBJ whole genome shotgun (WGS) entry which is preliminary data.</text>
</comment>
<dbReference type="Pfam" id="PF00650">
    <property type="entry name" value="CRAL_TRIO"/>
    <property type="match status" value="1"/>
</dbReference>
<evidence type="ECO:0000313" key="2">
    <source>
        <dbReference type="EMBL" id="KAK7866406.1"/>
    </source>
</evidence>
<organism evidence="2 3">
    <name type="scientific">Gryllus longicercus</name>
    <dbReference type="NCBI Taxonomy" id="2509291"/>
    <lineage>
        <taxon>Eukaryota</taxon>
        <taxon>Metazoa</taxon>
        <taxon>Ecdysozoa</taxon>
        <taxon>Arthropoda</taxon>
        <taxon>Hexapoda</taxon>
        <taxon>Insecta</taxon>
        <taxon>Pterygota</taxon>
        <taxon>Neoptera</taxon>
        <taxon>Polyneoptera</taxon>
        <taxon>Orthoptera</taxon>
        <taxon>Ensifera</taxon>
        <taxon>Gryllidea</taxon>
        <taxon>Grylloidea</taxon>
        <taxon>Gryllidae</taxon>
        <taxon>Gryllinae</taxon>
        <taxon>Gryllus</taxon>
    </lineage>
</organism>
<dbReference type="PROSITE" id="PS50191">
    <property type="entry name" value="CRAL_TRIO"/>
    <property type="match status" value="1"/>
</dbReference>
<reference evidence="2 3" key="1">
    <citation type="submission" date="2024-03" db="EMBL/GenBank/DDBJ databases">
        <title>The genome assembly and annotation of the cricket Gryllus longicercus Weissman &amp; Gray.</title>
        <authorList>
            <person name="Szrajer S."/>
            <person name="Gray D."/>
            <person name="Ylla G."/>
        </authorList>
    </citation>
    <scope>NUCLEOTIDE SEQUENCE [LARGE SCALE GENOMIC DNA]</scope>
    <source>
        <strain evidence="2">DAG 2021-001</strain>
        <tissue evidence="2">Whole body minus gut</tissue>
    </source>
</reference>
<dbReference type="InterPro" id="IPR036865">
    <property type="entry name" value="CRAL-TRIO_dom_sf"/>
</dbReference>
<evidence type="ECO:0000313" key="3">
    <source>
        <dbReference type="Proteomes" id="UP001378592"/>
    </source>
</evidence>
<dbReference type="Gene3D" id="3.40.525.10">
    <property type="entry name" value="CRAL-TRIO lipid binding domain"/>
    <property type="match status" value="1"/>
</dbReference>
<dbReference type="PRINTS" id="PR00180">
    <property type="entry name" value="CRETINALDHBP"/>
</dbReference>
<accession>A0AAN9VN75</accession>
<dbReference type="PANTHER" id="PTHR10174:SF224">
    <property type="entry name" value="RETINOL-BINDING PROTEIN PINTA"/>
    <property type="match status" value="1"/>
</dbReference>
<evidence type="ECO:0000259" key="1">
    <source>
        <dbReference type="PROSITE" id="PS50191"/>
    </source>
</evidence>
<sequence>MAEGLRVAYPPLEHMLAGDPRLSRADLQHLQDWLAKQPHLPPMLDEELAPFLACSEYSLQRAKQLVDKFWTMRTHAPELFSGRDPDDADNREQLQAFRVARLPRCAPGGQRVVVLGYAPAAAFDPARFDGARSLRLSTALMEVVGLQEAQAPAGRAPLALLLDALHVSLAHLARTPLPALQRLMAFVQEAAPLRISAVHVIRLGAVGHRALALVRPLMSPELQRMTHFHSGDMAEFYEEFPKDILPEEFGGTCGTIAEYHGALVRELCARREWLLAQEARRVDEGRRPPGAASPLQGAYAQLFGAHGSFRQLQID</sequence>
<feature type="domain" description="CRAL-TRIO" evidence="1">
    <location>
        <begin position="85"/>
        <end position="257"/>
    </location>
</feature>
<dbReference type="AlphaFoldDB" id="A0AAN9VN75"/>
<dbReference type="InterPro" id="IPR036273">
    <property type="entry name" value="CRAL/TRIO_N_dom_sf"/>
</dbReference>
<dbReference type="CDD" id="cd00170">
    <property type="entry name" value="SEC14"/>
    <property type="match status" value="1"/>
</dbReference>
<dbReference type="SUPFAM" id="SSF46938">
    <property type="entry name" value="CRAL/TRIO N-terminal domain"/>
    <property type="match status" value="1"/>
</dbReference>
<keyword evidence="3" id="KW-1185">Reference proteome</keyword>
<dbReference type="SUPFAM" id="SSF52087">
    <property type="entry name" value="CRAL/TRIO domain"/>
    <property type="match status" value="1"/>
</dbReference>
<dbReference type="Proteomes" id="UP001378592">
    <property type="component" value="Unassembled WGS sequence"/>
</dbReference>